<dbReference type="InterPro" id="IPR000743">
    <property type="entry name" value="Glyco_hydro_28"/>
</dbReference>
<accession>A0A6B2L6K0</accession>
<dbReference type="GO" id="GO:0046576">
    <property type="term" value="F:rhamnogalacturonan alpha-L-rhamnopyranosyl-(1-&gt;4)-alpha-D-galactopyranosyluronide lyase activity"/>
    <property type="evidence" value="ECO:0007669"/>
    <property type="project" value="UniProtKB-ARBA"/>
</dbReference>
<keyword evidence="2 6" id="KW-0378">Hydrolase</keyword>
<dbReference type="InterPro" id="IPR012334">
    <property type="entry name" value="Pectin_lyas_fold"/>
</dbReference>
<protein>
    <recommendedName>
        <fullName evidence="8">Pectate lyase superfamily protein domain-containing protein</fullName>
    </recommendedName>
</protein>
<proteinExistence type="inferred from homology"/>
<evidence type="ECO:0000256" key="1">
    <source>
        <dbReference type="ARBA" id="ARBA00008834"/>
    </source>
</evidence>
<dbReference type="GO" id="GO:0004650">
    <property type="term" value="F:polygalacturonase activity"/>
    <property type="evidence" value="ECO:0007669"/>
    <property type="project" value="InterPro"/>
</dbReference>
<dbReference type="SUPFAM" id="SSF51126">
    <property type="entry name" value="Pectin lyase-like"/>
    <property type="match status" value="1"/>
</dbReference>
<dbReference type="Gene3D" id="2.160.20.10">
    <property type="entry name" value="Single-stranded right-handed beta-helix, Pectin lyase-like"/>
    <property type="match status" value="1"/>
</dbReference>
<evidence type="ECO:0008006" key="8">
    <source>
        <dbReference type="Google" id="ProtNLM"/>
    </source>
</evidence>
<reference evidence="7" key="1">
    <citation type="journal article" date="2020" name="J. Eukaryot. Microbiol.">
        <title>De novo Sequencing, Assembly and Annotation of the Transcriptome for the Free-Living Testate Amoeba Arcella intermedia.</title>
        <authorList>
            <person name="Ribeiro G.M."/>
            <person name="Porfirio-Sousa A.L."/>
            <person name="Maurer-Alcala X.X."/>
            <person name="Katz L.A."/>
            <person name="Lahr D.J.G."/>
        </authorList>
    </citation>
    <scope>NUCLEOTIDE SEQUENCE</scope>
</reference>
<dbReference type="GO" id="GO:0005975">
    <property type="term" value="P:carbohydrate metabolic process"/>
    <property type="evidence" value="ECO:0007669"/>
    <property type="project" value="InterPro"/>
</dbReference>
<dbReference type="Pfam" id="PF00295">
    <property type="entry name" value="Glyco_hydro_28"/>
    <property type="match status" value="1"/>
</dbReference>
<organism evidence="7">
    <name type="scientific">Arcella intermedia</name>
    <dbReference type="NCBI Taxonomy" id="1963864"/>
    <lineage>
        <taxon>Eukaryota</taxon>
        <taxon>Amoebozoa</taxon>
        <taxon>Tubulinea</taxon>
        <taxon>Elardia</taxon>
        <taxon>Arcellinida</taxon>
        <taxon>Sphaerothecina</taxon>
        <taxon>Arcellidae</taxon>
        <taxon>Arcella</taxon>
    </lineage>
</organism>
<dbReference type="AlphaFoldDB" id="A0A6B2L6K0"/>
<evidence type="ECO:0000313" key="7">
    <source>
        <dbReference type="EMBL" id="NDV32571.1"/>
    </source>
</evidence>
<keyword evidence="5 6" id="KW-0326">Glycosidase</keyword>
<keyword evidence="3" id="KW-1015">Disulfide bond</keyword>
<sequence>MAPGDTFVVPNATYYVMGGIKAKGLKGLVLMLEGTIVFSEDMDSWPTDATGRVLECLEFDDLYNVTFSSSGMGLLDGRGSVWWGIPGIGYVERGENRPRLLAISNSKNILVENWFFLNSPYWTFWAHGMDGLEVRNSHVSAKRDDDDGHDLIDLSAFNTDGFDVSGRNVWIHDCSVWNQDDCFCVKDDSQNMLFERLTASGLGLTIGSIGGSTVKNITFRDVYMPNTYKGIYLKFRDGGGMISDIYYENIVIDKPEQWPIWIGPAQQADSSNLCAAHPCSLCWPEIPFTSCNPPVNGIFTNITLRNVTIISPVWEWGTGVILGSESYPMDNIVFDGVVVKSPNAYPDYYACSGVSLGVAKGGTWPVPSCFNQ</sequence>
<dbReference type="EMBL" id="GIBP01003602">
    <property type="protein sequence ID" value="NDV32571.1"/>
    <property type="molecule type" value="Transcribed_RNA"/>
</dbReference>
<dbReference type="PANTHER" id="PTHR31736">
    <property type="match status" value="1"/>
</dbReference>
<dbReference type="PANTHER" id="PTHR31736:SF19">
    <property type="entry name" value="PECTIN LYASE SUPERFAMILY PROTEIN-RELATED"/>
    <property type="match status" value="1"/>
</dbReference>
<evidence type="ECO:0000256" key="6">
    <source>
        <dbReference type="RuleBase" id="RU361169"/>
    </source>
</evidence>
<keyword evidence="4" id="KW-0325">Glycoprotein</keyword>
<evidence type="ECO:0000256" key="4">
    <source>
        <dbReference type="ARBA" id="ARBA00023180"/>
    </source>
</evidence>
<evidence type="ECO:0000256" key="2">
    <source>
        <dbReference type="ARBA" id="ARBA00022801"/>
    </source>
</evidence>
<name>A0A6B2L6K0_9EUKA</name>
<evidence type="ECO:0000256" key="5">
    <source>
        <dbReference type="ARBA" id="ARBA00023295"/>
    </source>
</evidence>
<evidence type="ECO:0000256" key="3">
    <source>
        <dbReference type="ARBA" id="ARBA00023157"/>
    </source>
</evidence>
<dbReference type="InterPro" id="IPR011050">
    <property type="entry name" value="Pectin_lyase_fold/virulence"/>
</dbReference>
<comment type="similarity">
    <text evidence="1 6">Belongs to the glycosyl hydrolase 28 family.</text>
</comment>